<accession>A0A6S7CC05</accession>
<sequence>MPPTRSAFLKRQPTIGSTQLRFPLSTASLFSRCTAGLALLLAASLTSLPAIADQLEQHNDLVSKYINEQHANPIAADCAAHAVFIIGTSPIYDHVDFGDDALTDAHASIEPWDGAFGAGKQKIKVDTMVEIEGLGYRKGGGDKPDALSFRCGYADNKMLAFDSNEPNPGASGSKKRGGRGWAHGKHGSSKSSSHGSSRASKKANH</sequence>
<reference evidence="2 3" key="1">
    <citation type="submission" date="2020-04" db="EMBL/GenBank/DDBJ databases">
        <authorList>
            <person name="De Canck E."/>
        </authorList>
    </citation>
    <scope>NUCLEOTIDE SEQUENCE [LARGE SCALE GENOMIC DNA]</scope>
    <source>
        <strain evidence="2 3">LMG 28138</strain>
    </source>
</reference>
<feature type="compositionally biased region" description="Low complexity" evidence="1">
    <location>
        <begin position="189"/>
        <end position="198"/>
    </location>
</feature>
<feature type="compositionally biased region" description="Basic residues" evidence="1">
    <location>
        <begin position="173"/>
        <end position="188"/>
    </location>
</feature>
<dbReference type="Proteomes" id="UP000494115">
    <property type="component" value="Unassembled WGS sequence"/>
</dbReference>
<keyword evidence="3" id="KW-1185">Reference proteome</keyword>
<feature type="region of interest" description="Disordered" evidence="1">
    <location>
        <begin position="161"/>
        <end position="205"/>
    </location>
</feature>
<dbReference type="NCBIfam" id="NF047384">
    <property type="entry name" value="BspC_dom"/>
    <property type="match status" value="1"/>
</dbReference>
<organism evidence="2 3">
    <name type="scientific">Pararobbsia alpina</name>
    <dbReference type="NCBI Taxonomy" id="621374"/>
    <lineage>
        <taxon>Bacteria</taxon>
        <taxon>Pseudomonadati</taxon>
        <taxon>Pseudomonadota</taxon>
        <taxon>Betaproteobacteria</taxon>
        <taxon>Burkholderiales</taxon>
        <taxon>Burkholderiaceae</taxon>
        <taxon>Pararobbsia</taxon>
    </lineage>
</organism>
<proteinExistence type="predicted"/>
<evidence type="ECO:0000313" key="3">
    <source>
        <dbReference type="Proteomes" id="UP000494115"/>
    </source>
</evidence>
<evidence type="ECO:0000313" key="2">
    <source>
        <dbReference type="EMBL" id="CAB3785939.1"/>
    </source>
</evidence>
<dbReference type="AlphaFoldDB" id="A0A6S7CC05"/>
<dbReference type="EMBL" id="CADIKM010000007">
    <property type="protein sequence ID" value="CAB3785939.1"/>
    <property type="molecule type" value="Genomic_DNA"/>
</dbReference>
<dbReference type="RefSeq" id="WP_246257204.1">
    <property type="nucleotide sequence ID" value="NZ_CADIKM010000007.1"/>
</dbReference>
<dbReference type="InterPro" id="IPR059225">
    <property type="entry name" value="BspC"/>
</dbReference>
<gene>
    <name evidence="2" type="ORF">LMG28138_02097</name>
</gene>
<name>A0A6S7CC05_9BURK</name>
<protein>
    <submittedName>
        <fullName evidence="2">Uncharacterized protein</fullName>
    </submittedName>
</protein>
<evidence type="ECO:0000256" key="1">
    <source>
        <dbReference type="SAM" id="MobiDB-lite"/>
    </source>
</evidence>